<keyword evidence="3" id="KW-0227">DNA damage</keyword>
<dbReference type="PANTHER" id="PTHR43003">
    <property type="entry name" value="DNA-3-METHYLADENINE GLYCOSYLASE"/>
    <property type="match status" value="1"/>
</dbReference>
<dbReference type="SUPFAM" id="SSF48150">
    <property type="entry name" value="DNA-glycosylase"/>
    <property type="match status" value="1"/>
</dbReference>
<dbReference type="GO" id="GO:0006307">
    <property type="term" value="P:DNA alkylation repair"/>
    <property type="evidence" value="ECO:0007669"/>
    <property type="project" value="TreeGrafter"/>
</dbReference>
<evidence type="ECO:0000313" key="6">
    <source>
        <dbReference type="EMBL" id="SDO29462.1"/>
    </source>
</evidence>
<dbReference type="GO" id="GO:0008725">
    <property type="term" value="F:DNA-3-methyladenine glycosylase activity"/>
    <property type="evidence" value="ECO:0007669"/>
    <property type="project" value="TreeGrafter"/>
</dbReference>
<evidence type="ECO:0000256" key="2">
    <source>
        <dbReference type="ARBA" id="ARBA00012000"/>
    </source>
</evidence>
<dbReference type="Pfam" id="PF00730">
    <property type="entry name" value="HhH-GPD"/>
    <property type="match status" value="1"/>
</dbReference>
<feature type="domain" description="HhH-GPD" evidence="5">
    <location>
        <begin position="49"/>
        <end position="201"/>
    </location>
</feature>
<evidence type="ECO:0000256" key="3">
    <source>
        <dbReference type="ARBA" id="ARBA00022763"/>
    </source>
</evidence>
<dbReference type="Proteomes" id="UP000198793">
    <property type="component" value="Unassembled WGS sequence"/>
</dbReference>
<dbReference type="PANTHER" id="PTHR43003:SF5">
    <property type="entry name" value="DNA-3-METHYLADENINE GLYCOSYLASE"/>
    <property type="match status" value="1"/>
</dbReference>
<dbReference type="OrthoDB" id="9785929at2"/>
<accession>A0A1H0IDJ5</accession>
<dbReference type="InterPro" id="IPR003265">
    <property type="entry name" value="HhH-GPD_domain"/>
</dbReference>
<dbReference type="Gene3D" id="1.10.340.30">
    <property type="entry name" value="Hypothetical protein, domain 2"/>
    <property type="match status" value="1"/>
</dbReference>
<sequence>MIRTQDDLDQALALLVAADPQLAPVAERAGPLPLRAMPAGLRGLAATIIGQQVSRASAAAIFARFEREVDLDDPAAILRVDETAFRRAGLSLTKHRTMLAIAEAIASGHLDFERISRSPADAAVAEMTAVRGIGRWTAESYLLFSLGHRDVFPAGDLALQVAVADALGHESRLREKALQGLAERWRPARAVAARLFWAYYATLVRRDAVLATPVQQGR</sequence>
<protein>
    <recommendedName>
        <fullName evidence="2">DNA-3-methyladenine glycosylase II</fullName>
        <ecNumber evidence="2">3.2.2.21</ecNumber>
    </recommendedName>
</protein>
<dbReference type="Gene3D" id="1.10.1670.40">
    <property type="match status" value="1"/>
</dbReference>
<reference evidence="6 7" key="1">
    <citation type="submission" date="2016-10" db="EMBL/GenBank/DDBJ databases">
        <authorList>
            <person name="de Groot N.N."/>
        </authorList>
    </citation>
    <scope>NUCLEOTIDE SEQUENCE [LARGE SCALE GENOMIC DNA]</scope>
    <source>
        <strain evidence="7">L7-484,KACC 16230,DSM 25025</strain>
    </source>
</reference>
<evidence type="ECO:0000259" key="5">
    <source>
        <dbReference type="SMART" id="SM00478"/>
    </source>
</evidence>
<dbReference type="GO" id="GO:0043916">
    <property type="term" value="F:DNA-7-methylguanine glycosylase activity"/>
    <property type="evidence" value="ECO:0007669"/>
    <property type="project" value="TreeGrafter"/>
</dbReference>
<gene>
    <name evidence="6" type="ORF">SAMN05192530_10582</name>
</gene>
<dbReference type="SMART" id="SM00478">
    <property type="entry name" value="ENDO3c"/>
    <property type="match status" value="1"/>
</dbReference>
<evidence type="ECO:0000313" key="7">
    <source>
        <dbReference type="Proteomes" id="UP000198793"/>
    </source>
</evidence>
<evidence type="ECO:0000256" key="1">
    <source>
        <dbReference type="ARBA" id="ARBA00000086"/>
    </source>
</evidence>
<dbReference type="AlphaFoldDB" id="A0A1H0IDJ5"/>
<proteinExistence type="predicted"/>
<dbReference type="STRING" id="1166073.SAMN05192530_10582"/>
<keyword evidence="4" id="KW-0234">DNA repair</keyword>
<evidence type="ECO:0000256" key="4">
    <source>
        <dbReference type="ARBA" id="ARBA00023204"/>
    </source>
</evidence>
<dbReference type="RefSeq" id="WP_090673541.1">
    <property type="nucleotide sequence ID" value="NZ_FNIT01000005.1"/>
</dbReference>
<dbReference type="CDD" id="cd00056">
    <property type="entry name" value="ENDO3c"/>
    <property type="match status" value="1"/>
</dbReference>
<keyword evidence="7" id="KW-1185">Reference proteome</keyword>
<dbReference type="GO" id="GO:0032131">
    <property type="term" value="F:alkylated DNA binding"/>
    <property type="evidence" value="ECO:0007669"/>
    <property type="project" value="TreeGrafter"/>
</dbReference>
<dbReference type="GO" id="GO:0005737">
    <property type="term" value="C:cytoplasm"/>
    <property type="evidence" value="ECO:0007669"/>
    <property type="project" value="TreeGrafter"/>
</dbReference>
<dbReference type="GO" id="GO:0032993">
    <property type="term" value="C:protein-DNA complex"/>
    <property type="evidence" value="ECO:0007669"/>
    <property type="project" value="TreeGrafter"/>
</dbReference>
<comment type="catalytic activity">
    <reaction evidence="1">
        <text>Hydrolysis of alkylated DNA, releasing 3-methyladenine, 3-methylguanine, 7-methylguanine and 7-methyladenine.</text>
        <dbReference type="EC" id="3.2.2.21"/>
    </reaction>
</comment>
<organism evidence="6 7">
    <name type="scientific">Aureimonas jatrophae</name>
    <dbReference type="NCBI Taxonomy" id="1166073"/>
    <lineage>
        <taxon>Bacteria</taxon>
        <taxon>Pseudomonadati</taxon>
        <taxon>Pseudomonadota</taxon>
        <taxon>Alphaproteobacteria</taxon>
        <taxon>Hyphomicrobiales</taxon>
        <taxon>Aurantimonadaceae</taxon>
        <taxon>Aureimonas</taxon>
    </lineage>
</organism>
<dbReference type="EMBL" id="FNIT01000005">
    <property type="protein sequence ID" value="SDO29462.1"/>
    <property type="molecule type" value="Genomic_DNA"/>
</dbReference>
<dbReference type="InterPro" id="IPR051912">
    <property type="entry name" value="Alkylbase_DNA_Glycosylase/TA"/>
</dbReference>
<dbReference type="EC" id="3.2.2.21" evidence="2"/>
<name>A0A1H0IDJ5_9HYPH</name>
<dbReference type="InterPro" id="IPR011257">
    <property type="entry name" value="DNA_glycosylase"/>
</dbReference>
<dbReference type="GO" id="GO:0006285">
    <property type="term" value="P:base-excision repair, AP site formation"/>
    <property type="evidence" value="ECO:0007669"/>
    <property type="project" value="TreeGrafter"/>
</dbReference>